<name>A0A151N7H0_ALLMI</name>
<gene>
    <name evidence="3" type="ORF">Y1Q_0013050</name>
</gene>
<dbReference type="Pfam" id="PF17919">
    <property type="entry name" value="RT_RNaseH_2"/>
    <property type="match status" value="1"/>
</dbReference>
<sequence length="216" mass="24010">MRDAMTQANTDLERGPNGRQQLSRAVPGIPLGLKGGSLVVKSPRATQPHPSMELRLIPAQRLVFSQTHRNFCRLVTNASETAVRAVLTQEEEGAERPVAYTSRKLLPAETRCTDEARTDDPKSQAEEITNLPGARGNEEACCKKLPKRFISRAHLQLGPGDAMRRHLLVKIKNQPKNCGSRPFANLEPDGVVVATDSQYLLQQLQRRNTCLRYGSY</sequence>
<evidence type="ECO:0000313" key="3">
    <source>
        <dbReference type="EMBL" id="KYO32539.1"/>
    </source>
</evidence>
<feature type="compositionally biased region" description="Basic and acidic residues" evidence="1">
    <location>
        <begin position="111"/>
        <end position="125"/>
    </location>
</feature>
<comment type="caution">
    <text evidence="3">The sequence shown here is derived from an EMBL/GenBank/DDBJ whole genome shotgun (WGS) entry which is preliminary data.</text>
</comment>
<feature type="compositionally biased region" description="Polar residues" evidence="1">
    <location>
        <begin position="1"/>
        <end position="10"/>
    </location>
</feature>
<dbReference type="GO" id="GO:0004519">
    <property type="term" value="F:endonuclease activity"/>
    <property type="evidence" value="ECO:0007669"/>
    <property type="project" value="UniProtKB-KW"/>
</dbReference>
<evidence type="ECO:0000313" key="4">
    <source>
        <dbReference type="Proteomes" id="UP000050525"/>
    </source>
</evidence>
<reference evidence="3 4" key="1">
    <citation type="journal article" date="2012" name="Genome Biol.">
        <title>Sequencing three crocodilian genomes to illuminate the evolution of archosaurs and amniotes.</title>
        <authorList>
            <person name="St John J.A."/>
            <person name="Braun E.L."/>
            <person name="Isberg S.R."/>
            <person name="Miles L.G."/>
            <person name="Chong A.Y."/>
            <person name="Gongora J."/>
            <person name="Dalzell P."/>
            <person name="Moran C."/>
            <person name="Bed'hom B."/>
            <person name="Abzhanov A."/>
            <person name="Burgess S.C."/>
            <person name="Cooksey A.M."/>
            <person name="Castoe T.A."/>
            <person name="Crawford N.G."/>
            <person name="Densmore L.D."/>
            <person name="Drew J.C."/>
            <person name="Edwards S.V."/>
            <person name="Faircloth B.C."/>
            <person name="Fujita M.K."/>
            <person name="Greenwold M.J."/>
            <person name="Hoffmann F.G."/>
            <person name="Howard J.M."/>
            <person name="Iguchi T."/>
            <person name="Janes D.E."/>
            <person name="Khan S.Y."/>
            <person name="Kohno S."/>
            <person name="de Koning A.J."/>
            <person name="Lance S.L."/>
            <person name="McCarthy F.M."/>
            <person name="McCormack J.E."/>
            <person name="Merchant M.E."/>
            <person name="Peterson D.G."/>
            <person name="Pollock D.D."/>
            <person name="Pourmand N."/>
            <person name="Raney B.J."/>
            <person name="Roessler K.A."/>
            <person name="Sanford J.R."/>
            <person name="Sawyer R.H."/>
            <person name="Schmidt C.J."/>
            <person name="Triplett E.W."/>
            <person name="Tuberville T.D."/>
            <person name="Venegas-Anaya M."/>
            <person name="Howard J.T."/>
            <person name="Jarvis E.D."/>
            <person name="Guillette L.J.Jr."/>
            <person name="Glenn T.C."/>
            <person name="Green R.E."/>
            <person name="Ray D.A."/>
        </authorList>
    </citation>
    <scope>NUCLEOTIDE SEQUENCE [LARGE SCALE GENOMIC DNA]</scope>
    <source>
        <strain evidence="3">KSC_2009_1</strain>
    </source>
</reference>
<dbReference type="GO" id="GO:0016787">
    <property type="term" value="F:hydrolase activity"/>
    <property type="evidence" value="ECO:0007669"/>
    <property type="project" value="UniProtKB-KW"/>
</dbReference>
<dbReference type="InterPro" id="IPR043502">
    <property type="entry name" value="DNA/RNA_pol_sf"/>
</dbReference>
<dbReference type="AlphaFoldDB" id="A0A151N7H0"/>
<dbReference type="Gene3D" id="3.10.20.370">
    <property type="match status" value="1"/>
</dbReference>
<dbReference type="InterPro" id="IPR041577">
    <property type="entry name" value="RT_RNaseH_2"/>
</dbReference>
<feature type="region of interest" description="Disordered" evidence="1">
    <location>
        <begin position="91"/>
        <end position="131"/>
    </location>
</feature>
<feature type="region of interest" description="Disordered" evidence="1">
    <location>
        <begin position="1"/>
        <end position="23"/>
    </location>
</feature>
<feature type="domain" description="Reverse transcriptase/retrotransposon-derived protein RNase H-like" evidence="2">
    <location>
        <begin position="71"/>
        <end position="113"/>
    </location>
</feature>
<dbReference type="Proteomes" id="UP000050525">
    <property type="component" value="Unassembled WGS sequence"/>
</dbReference>
<dbReference type="EMBL" id="AKHW03003911">
    <property type="protein sequence ID" value="KYO32539.1"/>
    <property type="molecule type" value="Genomic_DNA"/>
</dbReference>
<organism evidence="3 4">
    <name type="scientific">Alligator mississippiensis</name>
    <name type="common">American alligator</name>
    <dbReference type="NCBI Taxonomy" id="8496"/>
    <lineage>
        <taxon>Eukaryota</taxon>
        <taxon>Metazoa</taxon>
        <taxon>Chordata</taxon>
        <taxon>Craniata</taxon>
        <taxon>Vertebrata</taxon>
        <taxon>Euteleostomi</taxon>
        <taxon>Archelosauria</taxon>
        <taxon>Archosauria</taxon>
        <taxon>Crocodylia</taxon>
        <taxon>Alligatoridae</taxon>
        <taxon>Alligatorinae</taxon>
        <taxon>Alligator</taxon>
    </lineage>
</organism>
<dbReference type="GO" id="GO:0003964">
    <property type="term" value="F:RNA-directed DNA polymerase activity"/>
    <property type="evidence" value="ECO:0007669"/>
    <property type="project" value="UniProtKB-KW"/>
</dbReference>
<protein>
    <recommendedName>
        <fullName evidence="2">Reverse transcriptase/retrotransposon-derived protein RNase H-like domain-containing protein</fullName>
    </recommendedName>
</protein>
<accession>A0A151N7H0</accession>
<keyword evidence="4" id="KW-1185">Reference proteome</keyword>
<evidence type="ECO:0000256" key="1">
    <source>
        <dbReference type="SAM" id="MobiDB-lite"/>
    </source>
</evidence>
<evidence type="ECO:0000259" key="2">
    <source>
        <dbReference type="Pfam" id="PF17919"/>
    </source>
</evidence>
<proteinExistence type="predicted"/>
<dbReference type="SUPFAM" id="SSF56672">
    <property type="entry name" value="DNA/RNA polymerases"/>
    <property type="match status" value="1"/>
</dbReference>